<sequence length="148" mass="16501">MRALELAPELFGDVSEKLVAAWRVRASKEYPPDLRAAAGQVRYTLLAALCHVRQTEITDSLVELLHLLQSALVHVNTLLLQDILAEEKWQKKLTIADRRALSPLFRTHVNPYGRFEPDMNSRLDLGLSLRATVAGPRIPHDEAAATSA</sequence>
<protein>
    <recommendedName>
        <fullName evidence="1">Tn3 transposase DDE domain-containing protein</fullName>
    </recommendedName>
</protein>
<gene>
    <name evidence="2" type="ORF">CP967_06500</name>
</gene>
<dbReference type="EMBL" id="CP023702">
    <property type="protein sequence ID" value="QEU71657.1"/>
    <property type="molecule type" value="Genomic_DNA"/>
</dbReference>
<dbReference type="KEGG" id="snk:CP967_06500"/>
<dbReference type="InterPro" id="IPR002513">
    <property type="entry name" value="Tn3_Tnp_DDE_dom"/>
</dbReference>
<dbReference type="AlphaFoldDB" id="A0A5J6F733"/>
<evidence type="ECO:0000313" key="2">
    <source>
        <dbReference type="EMBL" id="QEU71657.1"/>
    </source>
</evidence>
<feature type="domain" description="Tn3 transposase DDE" evidence="1">
    <location>
        <begin position="55"/>
        <end position="115"/>
    </location>
</feature>
<organism evidence="2 3">
    <name type="scientific">Streptomyces nitrosporeus</name>
    <dbReference type="NCBI Taxonomy" id="28894"/>
    <lineage>
        <taxon>Bacteria</taxon>
        <taxon>Bacillati</taxon>
        <taxon>Actinomycetota</taxon>
        <taxon>Actinomycetes</taxon>
        <taxon>Kitasatosporales</taxon>
        <taxon>Streptomycetaceae</taxon>
        <taxon>Streptomyces</taxon>
    </lineage>
</organism>
<reference evidence="2 3" key="1">
    <citation type="submission" date="2017-09" db="EMBL/GenBank/DDBJ databases">
        <authorList>
            <person name="Lee N."/>
            <person name="Cho B.-K."/>
        </authorList>
    </citation>
    <scope>NUCLEOTIDE SEQUENCE [LARGE SCALE GENOMIC DNA]</scope>
    <source>
        <strain evidence="2 3">ATCC 12769</strain>
    </source>
</reference>
<evidence type="ECO:0000313" key="3">
    <source>
        <dbReference type="Proteomes" id="UP000326178"/>
    </source>
</evidence>
<keyword evidence="3" id="KW-1185">Reference proteome</keyword>
<accession>A0A5J6F733</accession>
<evidence type="ECO:0000259" key="1">
    <source>
        <dbReference type="Pfam" id="PF01526"/>
    </source>
</evidence>
<dbReference type="Proteomes" id="UP000326178">
    <property type="component" value="Chromosome"/>
</dbReference>
<dbReference type="GO" id="GO:0004803">
    <property type="term" value="F:transposase activity"/>
    <property type="evidence" value="ECO:0007669"/>
    <property type="project" value="InterPro"/>
</dbReference>
<name>A0A5J6F733_9ACTN</name>
<dbReference type="GO" id="GO:0006313">
    <property type="term" value="P:DNA transposition"/>
    <property type="evidence" value="ECO:0007669"/>
    <property type="project" value="InterPro"/>
</dbReference>
<dbReference type="Pfam" id="PF01526">
    <property type="entry name" value="DDE_Tnp_Tn3"/>
    <property type="match status" value="1"/>
</dbReference>
<proteinExistence type="predicted"/>